<dbReference type="Proteomes" id="UP000887013">
    <property type="component" value="Unassembled WGS sequence"/>
</dbReference>
<sequence>MVVHSNMGGIHQCKEEPDCPPYHTSGICNSTPIGIRKQVILRVPRRGDALAEINDSVTAIFENEDHVEMEGYENVLSHWQNEYLELSLQCDKHGGQHFRKANFPIPYIDPPVIGDHMRLIPRSQWEFSIVLKPSGYNEVFNFNSEEGQKLIVVGFKGRCYDRDALFSFFSAISAIFFSAISC</sequence>
<name>A0A8X6I6R8_NEPPI</name>
<dbReference type="AlphaFoldDB" id="A0A8X6I6R8"/>
<organism evidence="1 2">
    <name type="scientific">Nephila pilipes</name>
    <name type="common">Giant wood spider</name>
    <name type="synonym">Nephila maculata</name>
    <dbReference type="NCBI Taxonomy" id="299642"/>
    <lineage>
        <taxon>Eukaryota</taxon>
        <taxon>Metazoa</taxon>
        <taxon>Ecdysozoa</taxon>
        <taxon>Arthropoda</taxon>
        <taxon>Chelicerata</taxon>
        <taxon>Arachnida</taxon>
        <taxon>Araneae</taxon>
        <taxon>Araneomorphae</taxon>
        <taxon>Entelegynae</taxon>
        <taxon>Araneoidea</taxon>
        <taxon>Nephilidae</taxon>
        <taxon>Nephila</taxon>
    </lineage>
</organism>
<comment type="caution">
    <text evidence="1">The sequence shown here is derived from an EMBL/GenBank/DDBJ whole genome shotgun (WGS) entry which is preliminary data.</text>
</comment>
<keyword evidence="2" id="KW-1185">Reference proteome</keyword>
<dbReference type="EMBL" id="BMAW01042085">
    <property type="protein sequence ID" value="GFS32490.1"/>
    <property type="molecule type" value="Genomic_DNA"/>
</dbReference>
<protein>
    <submittedName>
        <fullName evidence="1">Uncharacterized protein</fullName>
    </submittedName>
</protein>
<dbReference type="OrthoDB" id="6461909at2759"/>
<gene>
    <name evidence="1" type="ORF">NPIL_22761</name>
</gene>
<proteinExistence type="predicted"/>
<accession>A0A8X6I6R8</accession>
<evidence type="ECO:0000313" key="1">
    <source>
        <dbReference type="EMBL" id="GFS32490.1"/>
    </source>
</evidence>
<evidence type="ECO:0000313" key="2">
    <source>
        <dbReference type="Proteomes" id="UP000887013"/>
    </source>
</evidence>
<reference evidence="1" key="1">
    <citation type="submission" date="2020-08" db="EMBL/GenBank/DDBJ databases">
        <title>Multicomponent nature underlies the extraordinary mechanical properties of spider dragline silk.</title>
        <authorList>
            <person name="Kono N."/>
            <person name="Nakamura H."/>
            <person name="Mori M."/>
            <person name="Yoshida Y."/>
            <person name="Ohtoshi R."/>
            <person name="Malay A.D."/>
            <person name="Moran D.A.P."/>
            <person name="Tomita M."/>
            <person name="Numata K."/>
            <person name="Arakawa K."/>
        </authorList>
    </citation>
    <scope>NUCLEOTIDE SEQUENCE</scope>
</reference>